<proteinExistence type="predicted"/>
<organism evidence="1 2">
    <name type="scientific">Kroppenstedtia pulmonis</name>
    <dbReference type="NCBI Taxonomy" id="1380685"/>
    <lineage>
        <taxon>Bacteria</taxon>
        <taxon>Bacillati</taxon>
        <taxon>Bacillota</taxon>
        <taxon>Bacilli</taxon>
        <taxon>Bacillales</taxon>
        <taxon>Thermoactinomycetaceae</taxon>
        <taxon>Kroppenstedtia</taxon>
    </lineage>
</organism>
<reference evidence="1 2" key="1">
    <citation type="submission" date="2020-01" db="EMBL/GenBank/DDBJ databases">
        <authorList>
            <person name="Gulvik C.A."/>
            <person name="Batra D.G."/>
        </authorList>
    </citation>
    <scope>NUCLEOTIDE SEQUENCE [LARGE SCALE GENOMIC DNA]</scope>
    <source>
        <strain evidence="1 2">W9323</strain>
    </source>
</reference>
<gene>
    <name evidence="1" type="ORF">GXN76_03585</name>
</gene>
<evidence type="ECO:0008006" key="3">
    <source>
        <dbReference type="Google" id="ProtNLM"/>
    </source>
</evidence>
<accession>A0A7D3XHH6</accession>
<dbReference type="EMBL" id="CP048104">
    <property type="protein sequence ID" value="QKG83644.1"/>
    <property type="molecule type" value="Genomic_DNA"/>
</dbReference>
<name>A0A7D3XHH6_9BACL</name>
<dbReference type="AlphaFoldDB" id="A0A7D3XHH6"/>
<dbReference type="Proteomes" id="UP000503088">
    <property type="component" value="Chromosome"/>
</dbReference>
<keyword evidence="2" id="KW-1185">Reference proteome</keyword>
<evidence type="ECO:0000313" key="2">
    <source>
        <dbReference type="Proteomes" id="UP000503088"/>
    </source>
</evidence>
<dbReference type="RefSeq" id="WP_173220583.1">
    <property type="nucleotide sequence ID" value="NZ_CP048104.1"/>
</dbReference>
<protein>
    <recommendedName>
        <fullName evidence="3">Lipoprotein</fullName>
    </recommendedName>
</protein>
<evidence type="ECO:0000313" key="1">
    <source>
        <dbReference type="EMBL" id="QKG83644.1"/>
    </source>
</evidence>
<sequence length="137" mass="15726">MRKWVVLILSTIMLTTTGCGESKEFNENEMSESLTKSQKIEVKSVKDSSVVYSTRDQTDIDGFVEKLKLGEWETTSIPEKAEAQYEYILHYGSGADDTNRLITYKNTPYIKYTMWKLSIGFKVPDDVADFLNDIDEE</sequence>
<dbReference type="PROSITE" id="PS51257">
    <property type="entry name" value="PROKAR_LIPOPROTEIN"/>
    <property type="match status" value="1"/>
</dbReference>
<dbReference type="KEGG" id="kpul:GXN76_03585"/>